<dbReference type="EMBL" id="LGRX02004201">
    <property type="protein sequence ID" value="KAK3280911.1"/>
    <property type="molecule type" value="Genomic_DNA"/>
</dbReference>
<feature type="compositionally biased region" description="Basic and acidic residues" evidence="2">
    <location>
        <begin position="249"/>
        <end position="259"/>
    </location>
</feature>
<reference evidence="3 4" key="1">
    <citation type="journal article" date="2015" name="Genome Biol. Evol.">
        <title>Comparative Genomics of a Bacterivorous Green Alga Reveals Evolutionary Causalities and Consequences of Phago-Mixotrophic Mode of Nutrition.</title>
        <authorList>
            <person name="Burns J.A."/>
            <person name="Paasch A."/>
            <person name="Narechania A."/>
            <person name="Kim E."/>
        </authorList>
    </citation>
    <scope>NUCLEOTIDE SEQUENCE [LARGE SCALE GENOMIC DNA]</scope>
    <source>
        <strain evidence="3 4">PLY_AMNH</strain>
    </source>
</reference>
<accession>A0AAE0GP13</accession>
<feature type="region of interest" description="Disordered" evidence="2">
    <location>
        <begin position="249"/>
        <end position="319"/>
    </location>
</feature>
<dbReference type="PANTHER" id="PTHR14043:SF2">
    <property type="entry name" value="HOMEOBOX PROTEIN CUT"/>
    <property type="match status" value="1"/>
</dbReference>
<feature type="compositionally biased region" description="Low complexity" evidence="2">
    <location>
        <begin position="309"/>
        <end position="319"/>
    </location>
</feature>
<dbReference type="Proteomes" id="UP001190700">
    <property type="component" value="Unassembled WGS sequence"/>
</dbReference>
<dbReference type="AlphaFoldDB" id="A0AAE0GP13"/>
<feature type="compositionally biased region" description="Basic and acidic residues" evidence="2">
    <location>
        <begin position="266"/>
        <end position="286"/>
    </location>
</feature>
<feature type="compositionally biased region" description="Basic and acidic residues" evidence="2">
    <location>
        <begin position="202"/>
        <end position="218"/>
    </location>
</feature>
<name>A0AAE0GP13_9CHLO</name>
<feature type="compositionally biased region" description="Low complexity" evidence="2">
    <location>
        <begin position="32"/>
        <end position="44"/>
    </location>
</feature>
<feature type="non-terminal residue" evidence="3">
    <location>
        <position position="319"/>
    </location>
</feature>
<evidence type="ECO:0000313" key="3">
    <source>
        <dbReference type="EMBL" id="KAK3280911.1"/>
    </source>
</evidence>
<evidence type="ECO:0000313" key="4">
    <source>
        <dbReference type="Proteomes" id="UP001190700"/>
    </source>
</evidence>
<keyword evidence="4" id="KW-1185">Reference proteome</keyword>
<keyword evidence="1" id="KW-0175">Coiled coil</keyword>
<feature type="compositionally biased region" description="Pro residues" evidence="2">
    <location>
        <begin position="299"/>
        <end position="308"/>
    </location>
</feature>
<protein>
    <submittedName>
        <fullName evidence="3">Uncharacterized protein</fullName>
    </submittedName>
</protein>
<feature type="compositionally biased region" description="Low complexity" evidence="2">
    <location>
        <begin position="190"/>
        <end position="201"/>
    </location>
</feature>
<comment type="caution">
    <text evidence="3">The sequence shown here is derived from an EMBL/GenBank/DDBJ whole genome shotgun (WGS) entry which is preliminary data.</text>
</comment>
<dbReference type="PANTHER" id="PTHR14043">
    <property type="entry name" value="CCAAT DISPLACEMENT PROTEIN-RELATED"/>
    <property type="match status" value="1"/>
</dbReference>
<proteinExistence type="predicted"/>
<feature type="region of interest" description="Disordered" evidence="2">
    <location>
        <begin position="190"/>
        <end position="227"/>
    </location>
</feature>
<organism evidence="3 4">
    <name type="scientific">Cymbomonas tetramitiformis</name>
    <dbReference type="NCBI Taxonomy" id="36881"/>
    <lineage>
        <taxon>Eukaryota</taxon>
        <taxon>Viridiplantae</taxon>
        <taxon>Chlorophyta</taxon>
        <taxon>Pyramimonadophyceae</taxon>
        <taxon>Pyramimonadales</taxon>
        <taxon>Pyramimonadaceae</taxon>
        <taxon>Cymbomonas</taxon>
    </lineage>
</organism>
<evidence type="ECO:0000256" key="2">
    <source>
        <dbReference type="SAM" id="MobiDB-lite"/>
    </source>
</evidence>
<feature type="region of interest" description="Disordered" evidence="2">
    <location>
        <begin position="32"/>
        <end position="51"/>
    </location>
</feature>
<evidence type="ECO:0000256" key="1">
    <source>
        <dbReference type="ARBA" id="ARBA00023054"/>
    </source>
</evidence>
<sequence length="319" mass="35582">MDKFFNSALDNFEKSFVEPLQAAAEEIVDETVVPAPSSSEASETPFAAGRTPLSGIHAKAASDPEGEVDPAQFWTKFAFEERRAVWEKTRQRVQGLPKVEPGEPAALADRAVAAEDALLALCEELGRAPDPAVLATSAQQAVVKLQQSEQECRKLREELQGDHAELETMRDVQSRLQFLEVRNKELEVQQQQQQQSEASELSLREEYEALQQREHEASQELTRTQATLSRLKRAHEASEMALFGLEARAEEERAAHSRQLDTLSDDLDRATEESRSLRQEKKKAIDELTMLKASKKPHGMPPSPPPVFAPVFGPCSRSK</sequence>
<gene>
    <name evidence="3" type="ORF">CYMTET_11270</name>
</gene>